<evidence type="ECO:0000256" key="3">
    <source>
        <dbReference type="SAM" id="MobiDB-lite"/>
    </source>
</evidence>
<evidence type="ECO:0000313" key="5">
    <source>
        <dbReference type="Proteomes" id="UP000830115"/>
    </source>
</evidence>
<evidence type="ECO:0000256" key="2">
    <source>
        <dbReference type="RuleBase" id="RU000363"/>
    </source>
</evidence>
<dbReference type="PRINTS" id="PR00080">
    <property type="entry name" value="SDRFAMILY"/>
</dbReference>
<dbReference type="InterPro" id="IPR020904">
    <property type="entry name" value="Sc_DH/Rdtase_CS"/>
</dbReference>
<name>A0ABY4M642_9ACTN</name>
<organism evidence="4 5">
    <name type="scientific">Streptomyces halobius</name>
    <dbReference type="NCBI Taxonomy" id="2879846"/>
    <lineage>
        <taxon>Bacteria</taxon>
        <taxon>Bacillati</taxon>
        <taxon>Actinomycetota</taxon>
        <taxon>Actinomycetes</taxon>
        <taxon>Kitasatosporales</taxon>
        <taxon>Streptomycetaceae</taxon>
        <taxon>Streptomyces</taxon>
    </lineage>
</organism>
<gene>
    <name evidence="4" type="ORF">K9S39_08240</name>
</gene>
<dbReference type="PROSITE" id="PS00061">
    <property type="entry name" value="ADH_SHORT"/>
    <property type="match status" value="1"/>
</dbReference>
<dbReference type="PANTHER" id="PTHR42760">
    <property type="entry name" value="SHORT-CHAIN DEHYDROGENASES/REDUCTASES FAMILY MEMBER"/>
    <property type="match status" value="1"/>
</dbReference>
<comment type="similarity">
    <text evidence="1 2">Belongs to the short-chain dehydrogenases/reductases (SDR) family.</text>
</comment>
<dbReference type="EMBL" id="CP086322">
    <property type="protein sequence ID" value="UQA91846.1"/>
    <property type="molecule type" value="Genomic_DNA"/>
</dbReference>
<protein>
    <submittedName>
        <fullName evidence="4">SDR family oxidoreductase</fullName>
    </submittedName>
</protein>
<accession>A0ABY4M642</accession>
<dbReference type="SUPFAM" id="SSF51735">
    <property type="entry name" value="NAD(P)-binding Rossmann-fold domains"/>
    <property type="match status" value="1"/>
</dbReference>
<reference evidence="4" key="1">
    <citation type="submission" date="2021-10" db="EMBL/GenBank/DDBJ databases">
        <title>Streptomyces nigrumlapis sp.nov.,an antimicrobial producing actinobacterium isolated from Black Gobi rocks.</title>
        <authorList>
            <person name="Wen Y."/>
            <person name="Zhang W."/>
            <person name="Liu X.G."/>
        </authorList>
    </citation>
    <scope>NUCLEOTIDE SEQUENCE</scope>
    <source>
        <strain evidence="4">ST13-2-2</strain>
    </source>
</reference>
<evidence type="ECO:0000256" key="1">
    <source>
        <dbReference type="ARBA" id="ARBA00006484"/>
    </source>
</evidence>
<evidence type="ECO:0000313" key="4">
    <source>
        <dbReference type="EMBL" id="UQA91846.1"/>
    </source>
</evidence>
<dbReference type="CDD" id="cd05233">
    <property type="entry name" value="SDR_c"/>
    <property type="match status" value="1"/>
</dbReference>
<keyword evidence="5" id="KW-1185">Reference proteome</keyword>
<sequence>MPSYVPGHGLLAGRTAVVTAAAGAGIGGATARKLLEEGADVVLSDAHARRLKEAEDRLAEEFGARRVAALPCDVTDEAQVVALFDLVEERHGRLDIVVNNAGLGGTADLVEMTDDQWGKVLDVTLNGTFRCTRAALRRMREADEGGGDRGAACVRGGSDVSGGSGVRGGLSSGSGVRGDFSGGSGVRGGSGARGGSGVIVNNASVVGWRAQRGQAHYAAAKAGVMALTRCAAVEAAAYGVRVNAVSPSLAMHPHLAKVTTEELLAELTSREAFGRHAEPWEVANVIVFLASDYSSYMTGEVVPVSSQHA</sequence>
<proteinExistence type="inferred from homology"/>
<dbReference type="Pfam" id="PF13561">
    <property type="entry name" value="adh_short_C2"/>
    <property type="match status" value="1"/>
</dbReference>
<dbReference type="RefSeq" id="WP_248862660.1">
    <property type="nucleotide sequence ID" value="NZ_CP086322.1"/>
</dbReference>
<dbReference type="Pfam" id="PF00106">
    <property type="entry name" value="adh_short"/>
    <property type="match status" value="1"/>
</dbReference>
<dbReference type="InterPro" id="IPR036291">
    <property type="entry name" value="NAD(P)-bd_dom_sf"/>
</dbReference>
<dbReference type="Proteomes" id="UP000830115">
    <property type="component" value="Chromosome"/>
</dbReference>
<dbReference type="PRINTS" id="PR00081">
    <property type="entry name" value="GDHRDH"/>
</dbReference>
<dbReference type="PANTHER" id="PTHR42760:SF40">
    <property type="entry name" value="3-OXOACYL-[ACYL-CARRIER-PROTEIN] REDUCTASE, CHLOROPLASTIC"/>
    <property type="match status" value="1"/>
</dbReference>
<dbReference type="Gene3D" id="3.40.50.720">
    <property type="entry name" value="NAD(P)-binding Rossmann-like Domain"/>
    <property type="match status" value="1"/>
</dbReference>
<feature type="region of interest" description="Disordered" evidence="3">
    <location>
        <begin position="161"/>
        <end position="192"/>
    </location>
</feature>
<dbReference type="InterPro" id="IPR002347">
    <property type="entry name" value="SDR_fam"/>
</dbReference>